<dbReference type="AlphaFoldDB" id="A0A9E5DFM3"/>
<dbReference type="RefSeq" id="WP_261597435.1">
    <property type="nucleotide sequence ID" value="NZ_VHLL01000003.1"/>
</dbReference>
<name>A0A9E5DFM3_9EURY</name>
<dbReference type="Gene3D" id="3.20.20.70">
    <property type="entry name" value="Aldolase class I"/>
    <property type="match status" value="1"/>
</dbReference>
<evidence type="ECO:0000313" key="1">
    <source>
        <dbReference type="EMBL" id="MCT8337331.1"/>
    </source>
</evidence>
<protein>
    <submittedName>
        <fullName evidence="1">Uncharacterized protein</fullName>
    </submittedName>
</protein>
<dbReference type="InterPro" id="IPR013785">
    <property type="entry name" value="Aldolase_TIM"/>
</dbReference>
<gene>
    <name evidence="1" type="ORF">FKB36_07445</name>
</gene>
<organism evidence="1 2">
    <name type="scientific">Methanoculleus formosensis</name>
    <dbReference type="NCBI Taxonomy" id="2590886"/>
    <lineage>
        <taxon>Archaea</taxon>
        <taxon>Methanobacteriati</taxon>
        <taxon>Methanobacteriota</taxon>
        <taxon>Stenosarchaea group</taxon>
        <taxon>Methanomicrobia</taxon>
        <taxon>Methanomicrobiales</taxon>
        <taxon>Methanomicrobiaceae</taxon>
        <taxon>Methanoculleus</taxon>
    </lineage>
</organism>
<evidence type="ECO:0000313" key="2">
    <source>
        <dbReference type="Proteomes" id="UP001065682"/>
    </source>
</evidence>
<comment type="caution">
    <text evidence="1">The sequence shown here is derived from an EMBL/GenBank/DDBJ whole genome shotgun (WGS) entry which is preliminary data.</text>
</comment>
<dbReference type="Proteomes" id="UP001065682">
    <property type="component" value="Unassembled WGS sequence"/>
</dbReference>
<accession>A0A9E5DFM3</accession>
<proteinExistence type="predicted"/>
<sequence length="65" mass="6815">MAGTVCVFAPACGPGVALEHTGDLGSCDHFVEPDHFLGNILTTPLVDFVSSEKLRTVSMRPLAGE</sequence>
<dbReference type="EMBL" id="VHLL01000003">
    <property type="protein sequence ID" value="MCT8337331.1"/>
    <property type="molecule type" value="Genomic_DNA"/>
</dbReference>
<reference evidence="1" key="1">
    <citation type="submission" date="2019-06" db="EMBL/GenBank/DDBJ databases">
        <title>Methanoculleus strain from Tamsui River, Taipei, Taiwan.</title>
        <authorList>
            <person name="You Y.-T."/>
            <person name="Chen S.-C."/>
            <person name="Lai S.-J."/>
            <person name="Lee Y.-C."/>
            <person name="Lai M.-C."/>
        </authorList>
    </citation>
    <scope>NUCLEOTIDE SEQUENCE</scope>
    <source>
        <strain evidence="1">Afa-1</strain>
    </source>
</reference>
<keyword evidence="2" id="KW-1185">Reference proteome</keyword>